<evidence type="ECO:0000256" key="4">
    <source>
        <dbReference type="ARBA" id="ARBA00011245"/>
    </source>
</evidence>
<evidence type="ECO:0000256" key="14">
    <source>
        <dbReference type="ARBA" id="ARBA00034059"/>
    </source>
</evidence>
<organism evidence="18 19">
    <name type="scientific">Galerina marginata (strain CBS 339.88)</name>
    <dbReference type="NCBI Taxonomy" id="685588"/>
    <lineage>
        <taxon>Eukaryota</taxon>
        <taxon>Fungi</taxon>
        <taxon>Dikarya</taxon>
        <taxon>Basidiomycota</taxon>
        <taxon>Agaricomycotina</taxon>
        <taxon>Agaricomycetes</taxon>
        <taxon>Agaricomycetidae</taxon>
        <taxon>Agaricales</taxon>
        <taxon>Agaricineae</taxon>
        <taxon>Strophariaceae</taxon>
        <taxon>Galerina</taxon>
    </lineage>
</organism>
<dbReference type="InterPro" id="IPR000172">
    <property type="entry name" value="GMC_OxRdtase_N"/>
</dbReference>
<dbReference type="Gene3D" id="3.50.50.60">
    <property type="entry name" value="FAD/NAD(P)-binding domain"/>
    <property type="match status" value="1"/>
</dbReference>
<dbReference type="Pfam" id="PF00732">
    <property type="entry name" value="GMC_oxred_N"/>
    <property type="match status" value="1"/>
</dbReference>
<dbReference type="GO" id="GO:0005576">
    <property type="term" value="C:extracellular region"/>
    <property type="evidence" value="ECO:0007669"/>
    <property type="project" value="UniProtKB-SubCell"/>
</dbReference>
<evidence type="ECO:0000256" key="11">
    <source>
        <dbReference type="ARBA" id="ARBA00034010"/>
    </source>
</evidence>
<dbReference type="GO" id="GO:0033718">
    <property type="term" value="F:pyranose dehydrogenase (acceptor) activity"/>
    <property type="evidence" value="ECO:0007669"/>
    <property type="project" value="UniProtKB-EC"/>
</dbReference>
<dbReference type="SUPFAM" id="SSF54373">
    <property type="entry name" value="FAD-linked reductases, C-terminal domain"/>
    <property type="match status" value="1"/>
</dbReference>
<comment type="subcellular location">
    <subcellularLocation>
        <location evidence="2">Secreted</location>
    </subcellularLocation>
</comment>
<dbReference type="PROSITE" id="PS00624">
    <property type="entry name" value="GMC_OXRED_2"/>
    <property type="match status" value="1"/>
</dbReference>
<dbReference type="InterPro" id="IPR007867">
    <property type="entry name" value="GMC_OxRtase_C"/>
</dbReference>
<dbReference type="OrthoDB" id="269227at2759"/>
<evidence type="ECO:0000256" key="3">
    <source>
        <dbReference type="ARBA" id="ARBA00010790"/>
    </source>
</evidence>
<dbReference type="Gene3D" id="3.30.560.10">
    <property type="entry name" value="Glucose Oxidase, domain 3"/>
    <property type="match status" value="1"/>
</dbReference>
<comment type="catalytic activity">
    <reaction evidence="12">
        <text>pyranose + acceptor = pyranos-3-ulose + reduced acceptor.</text>
        <dbReference type="EC" id="1.1.99.29"/>
    </reaction>
</comment>
<evidence type="ECO:0000256" key="9">
    <source>
        <dbReference type="ARBA" id="ARBA00024699"/>
    </source>
</evidence>
<dbReference type="SUPFAM" id="SSF51905">
    <property type="entry name" value="FAD/NAD(P)-binding domain"/>
    <property type="match status" value="1"/>
</dbReference>
<keyword evidence="16" id="KW-0472">Membrane</keyword>
<dbReference type="InterPro" id="IPR012132">
    <property type="entry name" value="GMC_OxRdtase"/>
</dbReference>
<keyword evidence="8 15" id="KW-0274">FAD</keyword>
<evidence type="ECO:0000256" key="12">
    <source>
        <dbReference type="ARBA" id="ARBA00034029"/>
    </source>
</evidence>
<dbReference type="GO" id="GO:0050660">
    <property type="term" value="F:flavin adenine dinucleotide binding"/>
    <property type="evidence" value="ECO:0007669"/>
    <property type="project" value="InterPro"/>
</dbReference>
<keyword evidence="16" id="KW-1133">Transmembrane helix</keyword>
<evidence type="ECO:0000256" key="15">
    <source>
        <dbReference type="PIRSR" id="PIRSR000137-2"/>
    </source>
</evidence>
<keyword evidence="16" id="KW-0812">Transmembrane</keyword>
<feature type="transmembrane region" description="Helical" evidence="16">
    <location>
        <begin position="20"/>
        <end position="45"/>
    </location>
</feature>
<sequence>MKSVKHRHVETYTSRPYIRIAAFSVSNHLANGLGSLLILGLVQLYLSGGVVASSYKDTRLLSSNVLRYDYIIVGGGVAGCVLASRLSEDKDVQVLLLEAGPSNQNQLELEIPQYSQKIIPGSQFDWNLTTTRQAGLGNRSIEFLQGHVLGGGSSINSMLYARGSSGDYDRIAKITGDQGWSWNSLYPYFLKGEAFGPSADGHNTKGQYKPAVHGTKGVLGVSLPGFSYSLDSLVLEAVSQLPDQIRFVEDYNDGKSLGLGWTQSTVQHGARSSAATAYLSAKVLQRTNLHVLTNAFATRVFSSTKDPKQIDTIMFTQNGTSNKAQAQRDVILSTGSFNTPRLLLQSGIGDAAALTALNITVVQDLPSVGKNLSDHPVLIGNWNRTAPDTIEHWNPAVNASAASEALAQWTSNRTGQYADGLTNQISFLRLNESDPAVQAIFKQYGDLAPPGSAHYQMLPFNGGPFTMSIVLLAPQSRGTVQLDPANPAGPPLIDIGYYKSPADLLMMRQALLQMLKFMSAPVWAKNLGAPLGGLVQVFASGLSPSALDAFIAAGTISINHPIGTAAMTGYKAAYGVVNPDLRVKGLKGLRIVDASIFPYIPGANTQAPTYVIAERAADVIKGNN</sequence>
<dbReference type="STRING" id="685588.A0A067SU60"/>
<accession>A0A067SU60</accession>
<feature type="binding site" evidence="15">
    <location>
        <position position="148"/>
    </location>
    <ligand>
        <name>FAD</name>
        <dbReference type="ChEBI" id="CHEBI:57692"/>
    </ligand>
</feature>
<evidence type="ECO:0000256" key="10">
    <source>
        <dbReference type="ARBA" id="ARBA00033986"/>
    </source>
</evidence>
<comment type="function">
    <text evidence="9">Catalyzes the single-oxidation or sequential double oxidation reaction of carbohydrates primarily at carbon-2 and/or carbon-3 with the concomitant reduction of the flavin. The enzyme exhibits a broad sugar substrate specificity, oxidizing different aldopyranoses to the corresponding C-1, C-2, C-3 or C-1,2, C-2,3 and C-3,4 (di)dehydro sugars with substrate-specific regioselectivity. Accepts only a narrow range of electron acceptors such as substituted benzoquinones and complexed metal ions and reacts extremely slowly with O(2) as acceptor. May play a role in the natural recycling of plant matter by oxidizing all major monosaccharides in lignocellulose and by reducing quinone compounds or reactive radical species generated during lignin depolymerization.</text>
</comment>
<evidence type="ECO:0000313" key="19">
    <source>
        <dbReference type="Proteomes" id="UP000027222"/>
    </source>
</evidence>
<evidence type="ECO:0000313" key="18">
    <source>
        <dbReference type="EMBL" id="KDR74421.1"/>
    </source>
</evidence>
<dbReference type="EMBL" id="KL142383">
    <property type="protein sequence ID" value="KDR74421.1"/>
    <property type="molecule type" value="Genomic_DNA"/>
</dbReference>
<dbReference type="PANTHER" id="PTHR11552">
    <property type="entry name" value="GLUCOSE-METHANOL-CHOLINE GMC OXIDOREDUCTASE"/>
    <property type="match status" value="1"/>
</dbReference>
<evidence type="ECO:0000256" key="2">
    <source>
        <dbReference type="ARBA" id="ARBA00004613"/>
    </source>
</evidence>
<dbReference type="Pfam" id="PF05199">
    <property type="entry name" value="GMC_oxred_C"/>
    <property type="match status" value="1"/>
</dbReference>
<dbReference type="PANTHER" id="PTHR11552:SF147">
    <property type="entry name" value="CHOLINE DEHYDROGENASE, MITOCHONDRIAL"/>
    <property type="match status" value="1"/>
</dbReference>
<feature type="domain" description="Glucose-methanol-choline oxidoreductase N-terminal" evidence="17">
    <location>
        <begin position="335"/>
        <end position="349"/>
    </location>
</feature>
<evidence type="ECO:0000256" key="16">
    <source>
        <dbReference type="SAM" id="Phobius"/>
    </source>
</evidence>
<comment type="cofactor">
    <cofactor evidence="1 15">
        <name>FAD</name>
        <dbReference type="ChEBI" id="CHEBI:57692"/>
    </cofactor>
</comment>
<evidence type="ECO:0000256" key="8">
    <source>
        <dbReference type="ARBA" id="ARBA00022827"/>
    </source>
</evidence>
<comment type="catalytic activity">
    <reaction evidence="10">
        <text>pyranose + acceptor = pyranos-2-ulose + reduced acceptor.</text>
        <dbReference type="EC" id="1.1.99.29"/>
    </reaction>
</comment>
<dbReference type="EC" id="1.1.99.29" evidence="5"/>
<comment type="catalytic activity">
    <reaction evidence="13">
        <text>a pyranoside + acceptor = a pyranosid-3-ulose + reduced acceptor.</text>
        <dbReference type="EC" id="1.1.99.29"/>
    </reaction>
</comment>
<comment type="catalytic activity">
    <reaction evidence="14">
        <text>a pyranoside + acceptor = a pyranosid-3,4-diulose + reduced acceptor.</text>
        <dbReference type="EC" id="1.1.99.29"/>
    </reaction>
</comment>
<evidence type="ECO:0000256" key="5">
    <source>
        <dbReference type="ARBA" id="ARBA00013177"/>
    </source>
</evidence>
<keyword evidence="19" id="KW-1185">Reference proteome</keyword>
<comment type="similarity">
    <text evidence="3">Belongs to the GMC oxidoreductase family.</text>
</comment>
<evidence type="ECO:0000259" key="17">
    <source>
        <dbReference type="PROSITE" id="PS00624"/>
    </source>
</evidence>
<gene>
    <name evidence="18" type="ORF">GALMADRAFT_250359</name>
</gene>
<dbReference type="AlphaFoldDB" id="A0A067SU60"/>
<evidence type="ECO:0000256" key="7">
    <source>
        <dbReference type="ARBA" id="ARBA00022630"/>
    </source>
</evidence>
<dbReference type="PIRSF" id="PIRSF000137">
    <property type="entry name" value="Alcohol_oxidase"/>
    <property type="match status" value="1"/>
</dbReference>
<comment type="subunit">
    <text evidence="4">Monomer.</text>
</comment>
<proteinExistence type="inferred from homology"/>
<evidence type="ECO:0000256" key="1">
    <source>
        <dbReference type="ARBA" id="ARBA00001974"/>
    </source>
</evidence>
<evidence type="ECO:0000256" key="6">
    <source>
        <dbReference type="ARBA" id="ARBA00022525"/>
    </source>
</evidence>
<keyword evidence="6" id="KW-0964">Secreted</keyword>
<evidence type="ECO:0000256" key="13">
    <source>
        <dbReference type="ARBA" id="ARBA00034050"/>
    </source>
</evidence>
<comment type="catalytic activity">
    <reaction evidence="11">
        <text>pyranose + acceptor = pyranos-2,3-diulose + reduced acceptor.</text>
        <dbReference type="EC" id="1.1.99.29"/>
    </reaction>
</comment>
<keyword evidence="7" id="KW-0285">Flavoprotein</keyword>
<protein>
    <recommendedName>
        <fullName evidence="5">pyranose dehydrogenase (acceptor)</fullName>
        <ecNumber evidence="5">1.1.99.29</ecNumber>
    </recommendedName>
</protein>
<dbReference type="InterPro" id="IPR036188">
    <property type="entry name" value="FAD/NAD-bd_sf"/>
</dbReference>
<dbReference type="Proteomes" id="UP000027222">
    <property type="component" value="Unassembled WGS sequence"/>
</dbReference>
<reference evidence="19" key="1">
    <citation type="journal article" date="2014" name="Proc. Natl. Acad. Sci. U.S.A.">
        <title>Extensive sampling of basidiomycete genomes demonstrates inadequacy of the white-rot/brown-rot paradigm for wood decay fungi.</title>
        <authorList>
            <person name="Riley R."/>
            <person name="Salamov A.A."/>
            <person name="Brown D.W."/>
            <person name="Nagy L.G."/>
            <person name="Floudas D."/>
            <person name="Held B.W."/>
            <person name="Levasseur A."/>
            <person name="Lombard V."/>
            <person name="Morin E."/>
            <person name="Otillar R."/>
            <person name="Lindquist E.A."/>
            <person name="Sun H."/>
            <person name="LaButti K.M."/>
            <person name="Schmutz J."/>
            <person name="Jabbour D."/>
            <person name="Luo H."/>
            <person name="Baker S.E."/>
            <person name="Pisabarro A.G."/>
            <person name="Walton J.D."/>
            <person name="Blanchette R.A."/>
            <person name="Henrissat B."/>
            <person name="Martin F."/>
            <person name="Cullen D."/>
            <person name="Hibbett D.S."/>
            <person name="Grigoriev I.V."/>
        </authorList>
    </citation>
    <scope>NUCLEOTIDE SEQUENCE [LARGE SCALE GENOMIC DNA]</scope>
    <source>
        <strain evidence="19">CBS 339.88</strain>
    </source>
</reference>
<dbReference type="HOGENOM" id="CLU_002865_6_3_1"/>
<name>A0A067SU60_GALM3</name>